<sequence length="206" mass="22251">METGEDSNSNTTYQTAREVPGSASDASLEMDAEVIAGQATGAAGGSSVTLTGGQQATGASKQRDTIKIEEGLATALKPGGVFQLGGHNQMTIYKNEGSGDGAYKFRKPKHPLTTSRAEPEYRHLDMVSSKLAGDWRRLGRQMGLDDSTLDQIRQDFHVEGQHEVNYRMLMKWKQNCVGSGHFTLAMMAKLLADSGRGDIADELRKG</sequence>
<dbReference type="InterPro" id="IPR000488">
    <property type="entry name" value="Death_dom"/>
</dbReference>
<keyword evidence="4" id="KW-1185">Reference proteome</keyword>
<dbReference type="Pfam" id="PF00531">
    <property type="entry name" value="Death"/>
    <property type="match status" value="1"/>
</dbReference>
<feature type="compositionally biased region" description="Low complexity" evidence="1">
    <location>
        <begin position="36"/>
        <end position="53"/>
    </location>
</feature>
<dbReference type="AlphaFoldDB" id="A0ABD0M1T5"/>
<feature type="region of interest" description="Disordered" evidence="1">
    <location>
        <begin position="1"/>
        <end position="63"/>
    </location>
</feature>
<dbReference type="PROSITE" id="PS50017">
    <property type="entry name" value="DEATH_DOMAIN"/>
    <property type="match status" value="1"/>
</dbReference>
<accession>A0ABD0M1T5</accession>
<evidence type="ECO:0000313" key="4">
    <source>
        <dbReference type="Proteomes" id="UP001519460"/>
    </source>
</evidence>
<proteinExistence type="predicted"/>
<protein>
    <recommendedName>
        <fullName evidence="2">Death domain-containing protein</fullName>
    </recommendedName>
</protein>
<dbReference type="InterPro" id="IPR011029">
    <property type="entry name" value="DEATH-like_dom_sf"/>
</dbReference>
<dbReference type="Proteomes" id="UP001519460">
    <property type="component" value="Unassembled WGS sequence"/>
</dbReference>
<evidence type="ECO:0000256" key="1">
    <source>
        <dbReference type="SAM" id="MobiDB-lite"/>
    </source>
</evidence>
<organism evidence="3 4">
    <name type="scientific">Batillaria attramentaria</name>
    <dbReference type="NCBI Taxonomy" id="370345"/>
    <lineage>
        <taxon>Eukaryota</taxon>
        <taxon>Metazoa</taxon>
        <taxon>Spiralia</taxon>
        <taxon>Lophotrochozoa</taxon>
        <taxon>Mollusca</taxon>
        <taxon>Gastropoda</taxon>
        <taxon>Caenogastropoda</taxon>
        <taxon>Sorbeoconcha</taxon>
        <taxon>Cerithioidea</taxon>
        <taxon>Batillariidae</taxon>
        <taxon>Batillaria</taxon>
    </lineage>
</organism>
<evidence type="ECO:0000259" key="2">
    <source>
        <dbReference type="PROSITE" id="PS50017"/>
    </source>
</evidence>
<dbReference type="EMBL" id="JACVVK020000009">
    <property type="protein sequence ID" value="KAK7505769.1"/>
    <property type="molecule type" value="Genomic_DNA"/>
</dbReference>
<gene>
    <name evidence="3" type="ORF">BaRGS_00003040</name>
</gene>
<name>A0ABD0M1T5_9CAEN</name>
<comment type="caution">
    <text evidence="3">The sequence shown here is derived from an EMBL/GenBank/DDBJ whole genome shotgun (WGS) entry which is preliminary data.</text>
</comment>
<dbReference type="SUPFAM" id="SSF47986">
    <property type="entry name" value="DEATH domain"/>
    <property type="match status" value="1"/>
</dbReference>
<feature type="compositionally biased region" description="Polar residues" evidence="1">
    <location>
        <begin position="1"/>
        <end position="15"/>
    </location>
</feature>
<reference evidence="3 4" key="1">
    <citation type="journal article" date="2023" name="Sci. Data">
        <title>Genome assembly of the Korean intertidal mud-creeper Batillaria attramentaria.</title>
        <authorList>
            <person name="Patra A.K."/>
            <person name="Ho P.T."/>
            <person name="Jun S."/>
            <person name="Lee S.J."/>
            <person name="Kim Y."/>
            <person name="Won Y.J."/>
        </authorList>
    </citation>
    <scope>NUCLEOTIDE SEQUENCE [LARGE SCALE GENOMIC DNA]</scope>
    <source>
        <strain evidence="3">Wonlab-2016</strain>
    </source>
</reference>
<feature type="domain" description="Death" evidence="2">
    <location>
        <begin position="120"/>
        <end position="206"/>
    </location>
</feature>
<dbReference type="Gene3D" id="1.10.533.10">
    <property type="entry name" value="Death Domain, Fas"/>
    <property type="match status" value="1"/>
</dbReference>
<evidence type="ECO:0000313" key="3">
    <source>
        <dbReference type="EMBL" id="KAK7505769.1"/>
    </source>
</evidence>
<dbReference type="CDD" id="cd01670">
    <property type="entry name" value="Death"/>
    <property type="match status" value="1"/>
</dbReference>